<name>A0ABU8L7D6_9MICO</name>
<reference evidence="1 2" key="1">
    <citation type="submission" date="2024-02" db="EMBL/GenBank/DDBJ databases">
        <authorList>
            <person name="Saticioglu I.B."/>
        </authorList>
    </citation>
    <scope>NUCLEOTIDE SEQUENCE [LARGE SCALE GENOMIC DNA]</scope>
    <source>
        <strain evidence="1 2">Mu-80</strain>
    </source>
</reference>
<accession>A0ABU8L7D6</accession>
<keyword evidence="2" id="KW-1185">Reference proteome</keyword>
<organism evidence="1 2">
    <name type="scientific">Microbacterium bandirmense</name>
    <dbReference type="NCBI Taxonomy" id="3122050"/>
    <lineage>
        <taxon>Bacteria</taxon>
        <taxon>Bacillati</taxon>
        <taxon>Actinomycetota</taxon>
        <taxon>Actinomycetes</taxon>
        <taxon>Micrococcales</taxon>
        <taxon>Microbacteriaceae</taxon>
        <taxon>Microbacterium</taxon>
    </lineage>
</organism>
<proteinExistence type="predicted"/>
<gene>
    <name evidence="1" type="ORF">WDU99_02785</name>
</gene>
<dbReference type="RefSeq" id="WP_337330913.1">
    <property type="nucleotide sequence ID" value="NZ_JBBDGM010000002.1"/>
</dbReference>
<dbReference type="Proteomes" id="UP001371224">
    <property type="component" value="Unassembled WGS sequence"/>
</dbReference>
<dbReference type="EMBL" id="JBBDGM010000002">
    <property type="protein sequence ID" value="MEJ1087239.1"/>
    <property type="molecule type" value="Genomic_DNA"/>
</dbReference>
<comment type="caution">
    <text evidence="1">The sequence shown here is derived from an EMBL/GenBank/DDBJ whole genome shotgun (WGS) entry which is preliminary data.</text>
</comment>
<sequence>MLDPRELITSLGGIAQGAHLQQHGISRVRLAKSVREGDVQRLRPGVFATARLCDAARDSRRAVGGTGRARATSGARMTASVDNFSERVAVRVSVIG</sequence>
<evidence type="ECO:0000313" key="1">
    <source>
        <dbReference type="EMBL" id="MEJ1087239.1"/>
    </source>
</evidence>
<evidence type="ECO:0008006" key="3">
    <source>
        <dbReference type="Google" id="ProtNLM"/>
    </source>
</evidence>
<evidence type="ECO:0000313" key="2">
    <source>
        <dbReference type="Proteomes" id="UP001371224"/>
    </source>
</evidence>
<protein>
    <recommendedName>
        <fullName evidence="3">Type IV toxin-antitoxin system AbiEi family antitoxin domain-containing protein</fullName>
    </recommendedName>
</protein>